<dbReference type="GO" id="GO:0005886">
    <property type="term" value="C:plasma membrane"/>
    <property type="evidence" value="ECO:0007669"/>
    <property type="project" value="UniProtKB-SubCell"/>
</dbReference>
<keyword evidence="5 13" id="KW-0812">Transmembrane</keyword>
<evidence type="ECO:0000256" key="8">
    <source>
        <dbReference type="ARBA" id="ARBA00023054"/>
    </source>
</evidence>
<evidence type="ECO:0000256" key="12">
    <source>
        <dbReference type="ARBA" id="ARBA00031989"/>
    </source>
</evidence>
<comment type="subcellular location">
    <subcellularLocation>
        <location evidence="1">Cell membrane</location>
        <topology evidence="1">Multi-pass membrane protein</topology>
    </subcellularLocation>
</comment>
<dbReference type="InterPro" id="IPR031846">
    <property type="entry name" value="Hvcn1"/>
</dbReference>
<evidence type="ECO:0000256" key="10">
    <source>
        <dbReference type="ARBA" id="ARBA00023136"/>
    </source>
</evidence>
<evidence type="ECO:0000256" key="3">
    <source>
        <dbReference type="ARBA" id="ARBA00022448"/>
    </source>
</evidence>
<dbReference type="InterPro" id="IPR027359">
    <property type="entry name" value="Volt_channel_dom_sf"/>
</dbReference>
<keyword evidence="8" id="KW-0175">Coiled coil</keyword>
<keyword evidence="4" id="KW-1003">Cell membrane</keyword>
<feature type="transmembrane region" description="Helical" evidence="13">
    <location>
        <begin position="92"/>
        <end position="114"/>
    </location>
</feature>
<feature type="transmembrane region" description="Helical" evidence="13">
    <location>
        <begin position="142"/>
        <end position="163"/>
    </location>
</feature>
<evidence type="ECO:0000256" key="4">
    <source>
        <dbReference type="ARBA" id="ARBA00022475"/>
    </source>
</evidence>
<feature type="domain" description="Ion transport" evidence="14">
    <location>
        <begin position="91"/>
        <end position="220"/>
    </location>
</feature>
<keyword evidence="10 13" id="KW-0472">Membrane</keyword>
<evidence type="ECO:0000313" key="17">
    <source>
        <dbReference type="Proteomes" id="UP000663829"/>
    </source>
</evidence>
<evidence type="ECO:0000256" key="6">
    <source>
        <dbReference type="ARBA" id="ARBA00022882"/>
    </source>
</evidence>
<dbReference type="GO" id="GO:0034702">
    <property type="term" value="C:monoatomic ion channel complex"/>
    <property type="evidence" value="ECO:0007669"/>
    <property type="project" value="UniProtKB-KW"/>
</dbReference>
<evidence type="ECO:0000256" key="11">
    <source>
        <dbReference type="ARBA" id="ARBA00023303"/>
    </source>
</evidence>
<dbReference type="Proteomes" id="UP000681722">
    <property type="component" value="Unassembled WGS sequence"/>
</dbReference>
<evidence type="ECO:0000313" key="16">
    <source>
        <dbReference type="EMBL" id="CAF4499163.1"/>
    </source>
</evidence>
<accession>A0A816BSK4</accession>
<keyword evidence="6" id="KW-0851">Voltage-gated channel</keyword>
<dbReference type="GO" id="GO:0030171">
    <property type="term" value="F:voltage-gated proton channel activity"/>
    <property type="evidence" value="ECO:0007669"/>
    <property type="project" value="InterPro"/>
</dbReference>
<evidence type="ECO:0000313" key="15">
    <source>
        <dbReference type="EMBL" id="CAF1613929.1"/>
    </source>
</evidence>
<evidence type="ECO:0000256" key="9">
    <source>
        <dbReference type="ARBA" id="ARBA00023065"/>
    </source>
</evidence>
<proteinExistence type="predicted"/>
<dbReference type="EMBL" id="CAJOBC010105685">
    <property type="protein sequence ID" value="CAF4499163.1"/>
    <property type="molecule type" value="Genomic_DNA"/>
</dbReference>
<dbReference type="SUPFAM" id="SSF81324">
    <property type="entry name" value="Voltage-gated potassium channels"/>
    <property type="match status" value="1"/>
</dbReference>
<dbReference type="OrthoDB" id="427456at2759"/>
<name>A0A816BSK4_9BILA</name>
<evidence type="ECO:0000259" key="14">
    <source>
        <dbReference type="Pfam" id="PF00520"/>
    </source>
</evidence>
<dbReference type="Proteomes" id="UP000663829">
    <property type="component" value="Unassembled WGS sequence"/>
</dbReference>
<dbReference type="InterPro" id="IPR005821">
    <property type="entry name" value="Ion_trans_dom"/>
</dbReference>
<gene>
    <name evidence="15" type="ORF">GPM918_LOCUS43288</name>
    <name evidence="16" type="ORF">SRO942_LOCUS44742</name>
</gene>
<keyword evidence="3" id="KW-0813">Transport</keyword>
<keyword evidence="7 13" id="KW-1133">Transmembrane helix</keyword>
<evidence type="ECO:0000256" key="7">
    <source>
        <dbReference type="ARBA" id="ARBA00022989"/>
    </source>
</evidence>
<comment type="caution">
    <text evidence="15">The sequence shown here is derived from an EMBL/GenBank/DDBJ whole genome shotgun (WGS) entry which is preliminary data.</text>
</comment>
<evidence type="ECO:0000256" key="1">
    <source>
        <dbReference type="ARBA" id="ARBA00004651"/>
    </source>
</evidence>
<dbReference type="PANTHER" id="PTHR46480:SF1">
    <property type="entry name" value="VOLTAGE-GATED HYDROGEN CHANNEL 1"/>
    <property type="match status" value="1"/>
</dbReference>
<dbReference type="AlphaFoldDB" id="A0A816BSK4"/>
<evidence type="ECO:0000256" key="2">
    <source>
        <dbReference type="ARBA" id="ARBA00015897"/>
    </source>
</evidence>
<keyword evidence="9" id="KW-0406">Ion transport</keyword>
<sequence>MGTKHLLRTEISSSLYNSCPSAYKYSVSNMDDNTDKDKFSDYANEHSPTEKFLGTHPTKNTSYENESNCCSKWWHQGFPHQRHICHVVEQTYFHILIIFFVFIDCILVLVEIMLDIIKLKSECEQHDHHNEYIELTLEICHYSSIAILSLFVIELFVKIYAFARTYWNLHEKKMEYLDAVIVLLSLAIDLYFLKGEEKAIGHRTLLIVSFRLWRIVRIINSMYKQKIFRPGLCTTQLIQK</sequence>
<reference evidence="15" key="1">
    <citation type="submission" date="2021-02" db="EMBL/GenBank/DDBJ databases">
        <authorList>
            <person name="Nowell W R."/>
        </authorList>
    </citation>
    <scope>NUCLEOTIDE SEQUENCE</scope>
</reference>
<keyword evidence="17" id="KW-1185">Reference proteome</keyword>
<evidence type="ECO:0000256" key="5">
    <source>
        <dbReference type="ARBA" id="ARBA00022692"/>
    </source>
</evidence>
<evidence type="ECO:0000256" key="13">
    <source>
        <dbReference type="SAM" id="Phobius"/>
    </source>
</evidence>
<keyword evidence="11" id="KW-0407">Ion channel</keyword>
<dbReference type="Gene3D" id="1.20.120.350">
    <property type="entry name" value="Voltage-gated potassium channels. Chain C"/>
    <property type="match status" value="1"/>
</dbReference>
<dbReference type="PANTHER" id="PTHR46480">
    <property type="entry name" value="F20B24.22"/>
    <property type="match status" value="1"/>
</dbReference>
<organism evidence="15 17">
    <name type="scientific">Didymodactylos carnosus</name>
    <dbReference type="NCBI Taxonomy" id="1234261"/>
    <lineage>
        <taxon>Eukaryota</taxon>
        <taxon>Metazoa</taxon>
        <taxon>Spiralia</taxon>
        <taxon>Gnathifera</taxon>
        <taxon>Rotifera</taxon>
        <taxon>Eurotatoria</taxon>
        <taxon>Bdelloidea</taxon>
        <taxon>Philodinida</taxon>
        <taxon>Philodinidae</taxon>
        <taxon>Didymodactylos</taxon>
    </lineage>
</organism>
<dbReference type="EMBL" id="CAJNOQ010038806">
    <property type="protein sequence ID" value="CAF1613929.1"/>
    <property type="molecule type" value="Genomic_DNA"/>
</dbReference>
<protein>
    <recommendedName>
        <fullName evidence="2">Voltage-gated hydrogen channel 1</fullName>
    </recommendedName>
    <alternativeName>
        <fullName evidence="12">Hydrogen voltage-gated channel 1</fullName>
    </alternativeName>
</protein>
<dbReference type="Pfam" id="PF00520">
    <property type="entry name" value="Ion_trans"/>
    <property type="match status" value="1"/>
</dbReference>